<gene>
    <name evidence="1" type="ORF">CT690_23820</name>
</gene>
<dbReference type="RefSeq" id="WP_041417422.1">
    <property type="nucleotide sequence ID" value="NZ_PESE01000011.1"/>
</dbReference>
<proteinExistence type="predicted"/>
<dbReference type="OrthoDB" id="6480897at2"/>
<evidence type="ECO:0000313" key="1">
    <source>
        <dbReference type="EMBL" id="PYD36576.1"/>
    </source>
</evidence>
<evidence type="ECO:0000313" key="2">
    <source>
        <dbReference type="Proteomes" id="UP000248196"/>
    </source>
</evidence>
<reference evidence="1 2" key="1">
    <citation type="submission" date="2017-11" db="EMBL/GenBank/DDBJ databases">
        <title>Genome sequence of the oocydin A producing rhizobacterium Serratia plymuthica 4Rx5.</title>
        <authorList>
            <person name="Matilla M.A."/>
            <person name="Udaondo Z."/>
            <person name="Salmond G.P.C."/>
        </authorList>
    </citation>
    <scope>NUCLEOTIDE SEQUENCE [LARGE SCALE GENOMIC DNA]</scope>
    <source>
        <strain evidence="1 2">4Rx5</strain>
    </source>
</reference>
<sequence>MNKREVNVKTATRKSPERWEEGTVSIEIQAKKIIESVQNKLKEGYSISIAASSQYGQQIELRREGQMVWRAWTFEPDFIADLNQQIGFVKNAE</sequence>
<dbReference type="InterPro" id="IPR009253">
    <property type="entry name" value="DUF905"/>
</dbReference>
<accession>A0A318NYB6</accession>
<comment type="caution">
    <text evidence="1">The sequence shown here is derived from an EMBL/GenBank/DDBJ whole genome shotgun (WGS) entry which is preliminary data.</text>
</comment>
<name>A0A318NYB6_SERPL</name>
<dbReference type="Proteomes" id="UP000248196">
    <property type="component" value="Unassembled WGS sequence"/>
</dbReference>
<organism evidence="1 2">
    <name type="scientific">Serratia plymuthica</name>
    <dbReference type="NCBI Taxonomy" id="82996"/>
    <lineage>
        <taxon>Bacteria</taxon>
        <taxon>Pseudomonadati</taxon>
        <taxon>Pseudomonadota</taxon>
        <taxon>Gammaproteobacteria</taxon>
        <taxon>Enterobacterales</taxon>
        <taxon>Yersiniaceae</taxon>
        <taxon>Serratia</taxon>
    </lineage>
</organism>
<dbReference type="SUPFAM" id="SSF54786">
    <property type="entry name" value="YcfA/nrd intein domain"/>
    <property type="match status" value="1"/>
</dbReference>
<dbReference type="EMBL" id="PESE01000011">
    <property type="protein sequence ID" value="PYD36576.1"/>
    <property type="molecule type" value="Genomic_DNA"/>
</dbReference>
<evidence type="ECO:0008006" key="3">
    <source>
        <dbReference type="Google" id="ProtNLM"/>
    </source>
</evidence>
<dbReference type="AlphaFoldDB" id="A0A318NYB6"/>
<dbReference type="Pfam" id="PF06006">
    <property type="entry name" value="DUF905"/>
    <property type="match status" value="1"/>
</dbReference>
<protein>
    <recommendedName>
        <fullName evidence="3">DUF905 domain-containing protein</fullName>
    </recommendedName>
</protein>